<evidence type="ECO:0000313" key="1">
    <source>
        <dbReference type="EMBL" id="CAA38844.1"/>
    </source>
</evidence>
<dbReference type="InParanoid" id="Q36474"/>
<dbReference type="EMBL" id="X55026">
    <property type="protein sequence ID" value="CAA38844.1"/>
    <property type="molecule type" value="Genomic_DNA"/>
</dbReference>
<accession>Q36474</accession>
<keyword evidence="1" id="KW-0496">Mitochondrion</keyword>
<proteinExistence type="predicted"/>
<protein>
    <submittedName>
        <fullName evidence="1">Complete mitochondrial genome</fullName>
    </submittedName>
</protein>
<geneLocation type="mitochondrion" evidence="1"/>
<keyword evidence="2" id="KW-1185">Reference proteome</keyword>
<reference evidence="1 2" key="1">
    <citation type="journal article" date="1990" name="Curr. Genet.">
        <title>The complete DNA sequence of the mitochondrial genome of Podospora anserina.</title>
        <authorList>
            <person name="Cummings D.J."/>
            <person name="McNally K.L."/>
            <person name="Domenico J.M."/>
            <person name="Matsuura E.T."/>
        </authorList>
    </citation>
    <scope>NUCLEOTIDE SEQUENCE [LARGE SCALE GENOMIC DNA]</scope>
    <source>
        <strain evidence="2">s</strain>
    </source>
</reference>
<dbReference type="AlphaFoldDB" id="Q36474"/>
<dbReference type="Proteomes" id="UP000001197">
    <property type="component" value="Mitochondrion"/>
</dbReference>
<sequence>MIDNPLFFSLAPSLRSMARGRREIKGYLSKNLINSISSCNFLTLKVHVDSRLTTVPISPKLRWIPNITKKSLTWSLIWKTGWISQPALYLGFFIILHIKQPSASVNPVINQGFTCARRSSLLFFDVVVE</sequence>
<name>Q36474_PODAN</name>
<evidence type="ECO:0000313" key="2">
    <source>
        <dbReference type="Proteomes" id="UP000001197"/>
    </source>
</evidence>
<organism evidence="1 2">
    <name type="scientific">Podospora anserina (strain S / ATCC MYA-4624 / DSM 980 / FGSC 10383)</name>
    <name type="common">Pleurage anserina</name>
    <dbReference type="NCBI Taxonomy" id="515849"/>
    <lineage>
        <taxon>Eukaryota</taxon>
        <taxon>Fungi</taxon>
        <taxon>Dikarya</taxon>
        <taxon>Ascomycota</taxon>
        <taxon>Pezizomycotina</taxon>
        <taxon>Sordariomycetes</taxon>
        <taxon>Sordariomycetidae</taxon>
        <taxon>Sordariales</taxon>
        <taxon>Podosporaceae</taxon>
        <taxon>Podospora</taxon>
        <taxon>Podospora anserina</taxon>
    </lineage>
</organism>